<dbReference type="STRING" id="331657.A0A4U0XDY6"/>
<protein>
    <submittedName>
        <fullName evidence="1">Uncharacterized protein</fullName>
    </submittedName>
</protein>
<accession>A0A4U0XDY6</accession>
<proteinExistence type="predicted"/>
<reference evidence="1 2" key="1">
    <citation type="submission" date="2017-03" db="EMBL/GenBank/DDBJ databases">
        <title>Genomes of endolithic fungi from Antarctica.</title>
        <authorList>
            <person name="Coleine C."/>
            <person name="Masonjones S."/>
            <person name="Stajich J.E."/>
        </authorList>
    </citation>
    <scope>NUCLEOTIDE SEQUENCE [LARGE SCALE GENOMIC DNA]</scope>
    <source>
        <strain evidence="1 2">CCFEE 5187</strain>
    </source>
</reference>
<dbReference type="Proteomes" id="UP000308768">
    <property type="component" value="Unassembled WGS sequence"/>
</dbReference>
<name>A0A4U0XDY6_9PEZI</name>
<gene>
    <name evidence="1" type="ORF">B0A49_04964</name>
</gene>
<dbReference type="EMBL" id="NAJN01000383">
    <property type="protein sequence ID" value="TKA74126.1"/>
    <property type="molecule type" value="Genomic_DNA"/>
</dbReference>
<evidence type="ECO:0000313" key="1">
    <source>
        <dbReference type="EMBL" id="TKA74126.1"/>
    </source>
</evidence>
<keyword evidence="2" id="KW-1185">Reference proteome</keyword>
<sequence>MVGELTIQHYGDGTDDAFIVIPHIHGGRDKYGGQQIALRRVLDLTWQLTFLAANEAITVVQSHAKDDVLPTRLQLCKEVLAGIERTRCTRGGQQFFRVFKEAKADLKALWSRDQMQAKPEAVRAILDSRGRRGLAVLGYAEGEPRSTERRTHAETFWTKNLEPLHLDIPHNDERQEEWIEALMPLQVSQSYYLQVISNLGDPDEYVQALLAQCPATASTQSPDDSNVLKDDPLLTDTDFRKEILAHRL</sequence>
<evidence type="ECO:0000313" key="2">
    <source>
        <dbReference type="Proteomes" id="UP000308768"/>
    </source>
</evidence>
<dbReference type="AlphaFoldDB" id="A0A4U0XDY6"/>
<organism evidence="1 2">
    <name type="scientific">Cryomyces minteri</name>
    <dbReference type="NCBI Taxonomy" id="331657"/>
    <lineage>
        <taxon>Eukaryota</taxon>
        <taxon>Fungi</taxon>
        <taxon>Dikarya</taxon>
        <taxon>Ascomycota</taxon>
        <taxon>Pezizomycotina</taxon>
        <taxon>Dothideomycetes</taxon>
        <taxon>Dothideomycetes incertae sedis</taxon>
        <taxon>Cryomyces</taxon>
    </lineage>
</organism>
<dbReference type="OrthoDB" id="2098912at2759"/>
<comment type="caution">
    <text evidence="1">The sequence shown here is derived from an EMBL/GenBank/DDBJ whole genome shotgun (WGS) entry which is preliminary data.</text>
</comment>